<dbReference type="InterPro" id="IPR001611">
    <property type="entry name" value="Leu-rich_rpt"/>
</dbReference>
<dbReference type="InterPro" id="IPR003591">
    <property type="entry name" value="Leu-rich_rpt_typical-subtyp"/>
</dbReference>
<protein>
    <recommendedName>
        <fullName evidence="5">NEL domain-containing protein</fullName>
    </recommendedName>
</protein>
<keyword evidence="1" id="KW-0433">Leucine-rich repeat</keyword>
<feature type="domain" description="NEL" evidence="5">
    <location>
        <begin position="1200"/>
        <end position="1489"/>
    </location>
</feature>
<organism evidence="6 7">
    <name type="scientific">Pseudomonas fakonensis</name>
    <dbReference type="NCBI Taxonomy" id="2842355"/>
    <lineage>
        <taxon>Bacteria</taxon>
        <taxon>Pseudomonadati</taxon>
        <taxon>Pseudomonadota</taxon>
        <taxon>Gammaproteobacteria</taxon>
        <taxon>Pseudomonadales</taxon>
        <taxon>Pseudomonadaceae</taxon>
        <taxon>Pseudomonas</taxon>
    </lineage>
</organism>
<keyword evidence="7" id="KW-1185">Reference proteome</keyword>
<reference evidence="6" key="1">
    <citation type="journal article" date="2021" name="Microorganisms">
        <title>The Ever-Expanding Pseudomonas Genus: Description of 43 New Species and Partition of the Pseudomonas putida Group.</title>
        <authorList>
            <person name="Girard L."/>
            <person name="Lood C."/>
            <person name="Hofte M."/>
            <person name="Vandamme P."/>
            <person name="Rokni-Zadeh H."/>
            <person name="van Noort V."/>
            <person name="Lavigne R."/>
            <person name="De Mot R."/>
        </authorList>
    </citation>
    <scope>NUCLEOTIDE SEQUENCE</scope>
    <source>
        <strain evidence="6">COW40</strain>
    </source>
</reference>
<keyword evidence="3 4" id="KW-0833">Ubl conjugation pathway</keyword>
<dbReference type="RefSeq" id="WP_217839408.1">
    <property type="nucleotide sequence ID" value="NZ_CP077076.1"/>
</dbReference>
<dbReference type="InterPro" id="IPR046673">
    <property type="entry name" value="ToxA_N"/>
</dbReference>
<evidence type="ECO:0000256" key="3">
    <source>
        <dbReference type="ARBA" id="ARBA00022786"/>
    </source>
</evidence>
<comment type="PTM">
    <text evidence="4">Ubiquitinated in the presence of host E1 ubiquitin-activating enzyme, E2 ubiquitin-conjugating enzyme and ubiquitin.</text>
</comment>
<dbReference type="PANTHER" id="PTHR47114">
    <property type="match status" value="1"/>
</dbReference>
<evidence type="ECO:0000256" key="1">
    <source>
        <dbReference type="ARBA" id="ARBA00022614"/>
    </source>
</evidence>
<feature type="active site" description="Glycyl thioester intermediate" evidence="4">
    <location>
        <position position="1287"/>
    </location>
</feature>
<dbReference type="Pfam" id="PF14496">
    <property type="entry name" value="NEL"/>
    <property type="match status" value="1"/>
</dbReference>
<keyword evidence="2" id="KW-0677">Repeat</keyword>
<proteinExistence type="inferred from homology"/>
<dbReference type="Pfam" id="PF20178">
    <property type="entry name" value="ToxA_N"/>
    <property type="match status" value="1"/>
</dbReference>
<dbReference type="EMBL" id="CP077076">
    <property type="protein sequence ID" value="QXH49801.1"/>
    <property type="molecule type" value="Genomic_DNA"/>
</dbReference>
<sequence length="1489" mass="166269">MTRNLDPRITRATDDFIAERLPAWLRQASPAQINKLRDRFKTHKQSQAQVQAKTLSLIPLQTFARQQFTAALADLLAQGKSLDDLEWLLVTPRFERLAGSQWPIYGPAYHRQPGLLRLMQNFEKGADFHLGTGLVDRGSYQVLSGSAQTLAARCHQLDAGGKYQKQLEEVFDAQAQALLKADKQAAMKLAIEVATLKGQIGAAHKIALDHWIDASDDHAATALRGTAEQLKLLGCPVADALTVSFRDVDQQYKGLVLYLPSHPTQALRHFDSLSEMAETLVKELKQPSYRDYFSQLIGLAGRAAFLNKLDTRLKDKLPDLEPALVASDDIFDALVKAQIERVKQDAQLLLVPSAQVDRKAARARQQAWEAAGLTLRNLAGFFVPVIGALLLGQLVAQTLGEVYEGVRDWTQGHQHEALEHLLGVAETLAVTAALAGGATIVARGFARSALVDGLEPVRLEDGSQRLWRNDLTVYREQPQNAVLQDDGLFGDGERRWVRLGDHYYPVHRPLAEGPWCLRHPQRTGAYGPALLGNGERGWRLAHARPLEWDDGPAMLDQLWPRSHRWTPAQASQVLTVAGMERDALRGLLVENRRLPVNLREAIRRFEARLRIDAFFNSIKDPGLVNDDRPIQDWCLALPGTHGLEAGALRKWLTLREASLRQSLFQHLTQVELPGQPLAQLVRRDFAGLPEAYVREAVLDADEDASPLARSEAKLPLQVAIKARALLRLANLSRALEGLYLDSEYTDDTGKLAFALLDRLPGKPGDLQLELRNDVGFGQVTASLVATVKNPVTIRLVRSGTTFSLWDERLELLKVQPDGKAGLFEALLAALSQQQRAALGVSEEQPVASLRRLLLGQLPGSRAERMTLLGWPARPGWFNPGRRLADGRVGYVLSGGALQDSGARRVLRERLRALYPGLDAQQLEAELERLLQGEGSAYTLLAAREDDYRQLDRSLLRWVSAELDETRRLARQRLAERLRRAWRLQAEPLADGDGQRLDLSNLQVTTLPALPGHVDFSQVTALVINDTPLQLLHTDFLRAFSALRELNLNRNRLRQVPAGIAYLAGLRRLRLGQNQIRLDAGALSALNGLPGLTHLDLSFNPLGSYLMRYNQLPHLVELNLRGCRLGAFPSGIELCGFLERADLRENQLRTVPSEVLSMPHAYRRAFLVSANELSGTALGRLYALDTIQEHTHVPEALSAIDPAGARMAWLPSTTEAAYDERLLRWTTLEAMPNSSGFFRLLDLMRYTQDFSSNGQDLTARVWELLAALDGNADLREQLYSRADSPPSCENGAASLFADLLLRARVDAAERMTLHEHEEALLTLGRGLFRLERVEQAALRDIRRRIEQREIFEQVTVGLFYRVRLRQRLNLPAQPLTMDYEELAGVTEAQLEQTVREARDAETSTALAGSLSQRVFWRRYIEARHPAAFDELEQQVQAPRRALLQARRATLQGDAYDLELAALQVEDAAERQDLVQQLTAWLLYGRERGPA</sequence>
<keyword evidence="4" id="KW-1035">Host cytoplasm</keyword>
<evidence type="ECO:0000313" key="7">
    <source>
        <dbReference type="Proteomes" id="UP001046350"/>
    </source>
</evidence>
<dbReference type="InterPro" id="IPR029487">
    <property type="entry name" value="NEL_dom"/>
</dbReference>
<name>A0ABX8N0A1_9PSED</name>
<dbReference type="SMART" id="SM00369">
    <property type="entry name" value="LRR_TYP"/>
    <property type="match status" value="4"/>
</dbReference>
<keyword evidence="4" id="KW-0832">Ubl conjugation</keyword>
<dbReference type="Pfam" id="PF13855">
    <property type="entry name" value="LRR_8"/>
    <property type="match status" value="1"/>
</dbReference>
<evidence type="ECO:0000313" key="6">
    <source>
        <dbReference type="EMBL" id="QXH49801.1"/>
    </source>
</evidence>
<keyword evidence="4" id="KW-0808">Transferase</keyword>
<dbReference type="PROSITE" id="PS52053">
    <property type="entry name" value="NEL"/>
    <property type="match status" value="1"/>
</dbReference>
<comment type="similarity">
    <text evidence="4">Belongs to the LRR-containing bacterial E3 ligase family.</text>
</comment>
<evidence type="ECO:0000256" key="4">
    <source>
        <dbReference type="PROSITE-ProRule" id="PRU01398"/>
    </source>
</evidence>
<evidence type="ECO:0000259" key="5">
    <source>
        <dbReference type="PROSITE" id="PS52053"/>
    </source>
</evidence>
<dbReference type="PANTHER" id="PTHR47114:SF2">
    <property type="entry name" value="OLIGODENDROCYTE-MYELIN GLYCOPROTEIN"/>
    <property type="match status" value="1"/>
</dbReference>
<keyword evidence="4" id="KW-0964">Secreted</keyword>
<gene>
    <name evidence="6" type="ORF">KSS94_17860</name>
</gene>
<dbReference type="Proteomes" id="UP001046350">
    <property type="component" value="Chromosome"/>
</dbReference>
<evidence type="ECO:0000256" key="2">
    <source>
        <dbReference type="ARBA" id="ARBA00022737"/>
    </source>
</evidence>
<accession>A0ABX8N0A1</accession>
<dbReference type="InterPro" id="IPR051071">
    <property type="entry name" value="LRR-bact_E3_ubiq_ligases"/>
</dbReference>